<dbReference type="EMBL" id="RCWN01000001">
    <property type="protein sequence ID" value="RLQ89519.1"/>
    <property type="molecule type" value="Genomic_DNA"/>
</dbReference>
<dbReference type="PANTHER" id="PTHR48111">
    <property type="entry name" value="REGULATOR OF RPOS"/>
    <property type="match status" value="1"/>
</dbReference>
<keyword evidence="2" id="KW-0902">Two-component regulatory system</keyword>
<evidence type="ECO:0000313" key="10">
    <source>
        <dbReference type="EMBL" id="RLQ89519.1"/>
    </source>
</evidence>
<keyword evidence="5" id="KW-0804">Transcription</keyword>
<name>A0A3L7JH72_9HYPH</name>
<keyword evidence="11" id="KW-1185">Reference proteome</keyword>
<evidence type="ECO:0000256" key="4">
    <source>
        <dbReference type="ARBA" id="ARBA00023125"/>
    </source>
</evidence>
<protein>
    <submittedName>
        <fullName evidence="10">Response regulator</fullName>
    </submittedName>
</protein>
<evidence type="ECO:0000313" key="11">
    <source>
        <dbReference type="Proteomes" id="UP000281094"/>
    </source>
</evidence>
<reference evidence="10 11" key="1">
    <citation type="submission" date="2018-10" db="EMBL/GenBank/DDBJ databases">
        <title>Notoacmeibacter sp. M2BS9Y-3-1, whole genome shotgun sequence.</title>
        <authorList>
            <person name="Tuo L."/>
        </authorList>
    </citation>
    <scope>NUCLEOTIDE SEQUENCE [LARGE SCALE GENOMIC DNA]</scope>
    <source>
        <strain evidence="10 11">M2BS9Y-3-1</strain>
    </source>
</reference>
<dbReference type="Gene3D" id="1.10.10.10">
    <property type="entry name" value="Winged helix-like DNA-binding domain superfamily/Winged helix DNA-binding domain"/>
    <property type="match status" value="1"/>
</dbReference>
<dbReference type="Pfam" id="PF00486">
    <property type="entry name" value="Trans_reg_C"/>
    <property type="match status" value="1"/>
</dbReference>
<dbReference type="Gene3D" id="6.10.250.690">
    <property type="match status" value="1"/>
</dbReference>
<feature type="DNA-binding region" description="OmpR/PhoB-type" evidence="7">
    <location>
        <begin position="134"/>
        <end position="229"/>
    </location>
</feature>
<feature type="domain" description="OmpR/PhoB-type" evidence="9">
    <location>
        <begin position="134"/>
        <end position="229"/>
    </location>
</feature>
<dbReference type="InterPro" id="IPR039420">
    <property type="entry name" value="WalR-like"/>
</dbReference>
<dbReference type="GO" id="GO:0032993">
    <property type="term" value="C:protein-DNA complex"/>
    <property type="evidence" value="ECO:0007669"/>
    <property type="project" value="TreeGrafter"/>
</dbReference>
<keyword evidence="1 6" id="KW-0597">Phosphoprotein</keyword>
<comment type="caution">
    <text evidence="10">The sequence shown here is derived from an EMBL/GenBank/DDBJ whole genome shotgun (WGS) entry which is preliminary data.</text>
</comment>
<dbReference type="Gene3D" id="3.40.50.2300">
    <property type="match status" value="1"/>
</dbReference>
<dbReference type="AlphaFoldDB" id="A0A3L7JH72"/>
<dbReference type="PROSITE" id="PS50110">
    <property type="entry name" value="RESPONSE_REGULATORY"/>
    <property type="match status" value="1"/>
</dbReference>
<evidence type="ECO:0000259" key="8">
    <source>
        <dbReference type="PROSITE" id="PS50110"/>
    </source>
</evidence>
<proteinExistence type="predicted"/>
<evidence type="ECO:0000259" key="9">
    <source>
        <dbReference type="PROSITE" id="PS51755"/>
    </source>
</evidence>
<accession>A0A3L7JH72</accession>
<dbReference type="GO" id="GO:0000156">
    <property type="term" value="F:phosphorelay response regulator activity"/>
    <property type="evidence" value="ECO:0007669"/>
    <property type="project" value="TreeGrafter"/>
</dbReference>
<dbReference type="GO" id="GO:0006355">
    <property type="term" value="P:regulation of DNA-templated transcription"/>
    <property type="evidence" value="ECO:0007669"/>
    <property type="project" value="InterPro"/>
</dbReference>
<keyword evidence="3" id="KW-0805">Transcription regulation</keyword>
<evidence type="ECO:0000256" key="5">
    <source>
        <dbReference type="ARBA" id="ARBA00023163"/>
    </source>
</evidence>
<evidence type="ECO:0000256" key="1">
    <source>
        <dbReference type="ARBA" id="ARBA00022553"/>
    </source>
</evidence>
<dbReference type="InterPro" id="IPR011006">
    <property type="entry name" value="CheY-like_superfamily"/>
</dbReference>
<dbReference type="Proteomes" id="UP000281094">
    <property type="component" value="Unassembled WGS sequence"/>
</dbReference>
<dbReference type="CDD" id="cd00383">
    <property type="entry name" value="trans_reg_C"/>
    <property type="match status" value="1"/>
</dbReference>
<dbReference type="Pfam" id="PF00072">
    <property type="entry name" value="Response_reg"/>
    <property type="match status" value="1"/>
</dbReference>
<dbReference type="GO" id="GO:0000976">
    <property type="term" value="F:transcription cis-regulatory region binding"/>
    <property type="evidence" value="ECO:0007669"/>
    <property type="project" value="TreeGrafter"/>
</dbReference>
<dbReference type="SMART" id="SM00448">
    <property type="entry name" value="REC"/>
    <property type="match status" value="1"/>
</dbReference>
<dbReference type="RefSeq" id="WP_121646478.1">
    <property type="nucleotide sequence ID" value="NZ_RCWN01000001.1"/>
</dbReference>
<dbReference type="FunFam" id="3.40.50.2300:FF:000001">
    <property type="entry name" value="DNA-binding response regulator PhoB"/>
    <property type="match status" value="1"/>
</dbReference>
<dbReference type="SMART" id="SM00862">
    <property type="entry name" value="Trans_reg_C"/>
    <property type="match status" value="1"/>
</dbReference>
<dbReference type="GO" id="GO:0005829">
    <property type="term" value="C:cytosol"/>
    <property type="evidence" value="ECO:0007669"/>
    <property type="project" value="TreeGrafter"/>
</dbReference>
<dbReference type="PROSITE" id="PS51755">
    <property type="entry name" value="OMPR_PHOB"/>
    <property type="match status" value="1"/>
</dbReference>
<sequence>MPHPDDEKLHLLIVDDDSRIRELLQTFLVRRGFRVTVAEDAATARRALKGLTFDLLILDWMMPGEDGVSLTKSLRDTMNVPILMLTAKAETDSRIGGLEAGVDDYLSKPFDPRELLLRIESILRRVAPPREDEPAVIAFGPFTWVTATRELKRGGEAVHLTDREQDMMGIFTARLGETVPRHELVAEGVEIGERTIDVQINRLRRKLEVDSANPLWLQTVRGIGYRLNPTIE</sequence>
<keyword evidence="4 7" id="KW-0238">DNA-binding</keyword>
<dbReference type="InterPro" id="IPR001789">
    <property type="entry name" value="Sig_transdc_resp-reg_receiver"/>
</dbReference>
<dbReference type="InterPro" id="IPR036388">
    <property type="entry name" value="WH-like_DNA-bd_sf"/>
</dbReference>
<organism evidence="10 11">
    <name type="scientific">Notoacmeibacter ruber</name>
    <dbReference type="NCBI Taxonomy" id="2670375"/>
    <lineage>
        <taxon>Bacteria</taxon>
        <taxon>Pseudomonadati</taxon>
        <taxon>Pseudomonadota</taxon>
        <taxon>Alphaproteobacteria</taxon>
        <taxon>Hyphomicrobiales</taxon>
        <taxon>Notoacmeibacteraceae</taxon>
        <taxon>Notoacmeibacter</taxon>
    </lineage>
</organism>
<gene>
    <name evidence="10" type="ORF">D8780_09005</name>
</gene>
<evidence type="ECO:0000256" key="2">
    <source>
        <dbReference type="ARBA" id="ARBA00023012"/>
    </source>
</evidence>
<dbReference type="SUPFAM" id="SSF52172">
    <property type="entry name" value="CheY-like"/>
    <property type="match status" value="1"/>
</dbReference>
<evidence type="ECO:0000256" key="3">
    <source>
        <dbReference type="ARBA" id="ARBA00023015"/>
    </source>
</evidence>
<feature type="modified residue" description="4-aspartylphosphate" evidence="6">
    <location>
        <position position="59"/>
    </location>
</feature>
<feature type="domain" description="Response regulatory" evidence="8">
    <location>
        <begin position="10"/>
        <end position="123"/>
    </location>
</feature>
<dbReference type="PANTHER" id="PTHR48111:SF4">
    <property type="entry name" value="DNA-BINDING DUAL TRANSCRIPTIONAL REGULATOR OMPR"/>
    <property type="match status" value="1"/>
</dbReference>
<evidence type="ECO:0000256" key="7">
    <source>
        <dbReference type="PROSITE-ProRule" id="PRU01091"/>
    </source>
</evidence>
<evidence type="ECO:0000256" key="6">
    <source>
        <dbReference type="PROSITE-ProRule" id="PRU00169"/>
    </source>
</evidence>
<dbReference type="InterPro" id="IPR001867">
    <property type="entry name" value="OmpR/PhoB-type_DNA-bd"/>
</dbReference>